<dbReference type="Gene3D" id="2.10.25.10">
    <property type="entry name" value="Laminin"/>
    <property type="match status" value="1"/>
</dbReference>
<organism evidence="3 4">
    <name type="scientific">Heterodera trifolii</name>
    <dbReference type="NCBI Taxonomy" id="157864"/>
    <lineage>
        <taxon>Eukaryota</taxon>
        <taxon>Metazoa</taxon>
        <taxon>Ecdysozoa</taxon>
        <taxon>Nematoda</taxon>
        <taxon>Chromadorea</taxon>
        <taxon>Rhabditida</taxon>
        <taxon>Tylenchina</taxon>
        <taxon>Tylenchomorpha</taxon>
        <taxon>Tylenchoidea</taxon>
        <taxon>Heteroderidae</taxon>
        <taxon>Heteroderinae</taxon>
        <taxon>Heterodera</taxon>
    </lineage>
</organism>
<feature type="signal peptide" evidence="1">
    <location>
        <begin position="1"/>
        <end position="19"/>
    </location>
</feature>
<feature type="chain" id="PRO_5044799698" description="TIL domain-containing protein" evidence="1">
    <location>
        <begin position="20"/>
        <end position="81"/>
    </location>
</feature>
<evidence type="ECO:0000313" key="4">
    <source>
        <dbReference type="Proteomes" id="UP001620626"/>
    </source>
</evidence>
<gene>
    <name evidence="3" type="ORF">niasHT_023974</name>
</gene>
<protein>
    <recommendedName>
        <fullName evidence="2">TIL domain-containing protein</fullName>
    </recommendedName>
</protein>
<dbReference type="InterPro" id="IPR002919">
    <property type="entry name" value="TIL_dom"/>
</dbReference>
<dbReference type="Proteomes" id="UP001620626">
    <property type="component" value="Unassembled WGS sequence"/>
</dbReference>
<evidence type="ECO:0000313" key="3">
    <source>
        <dbReference type="EMBL" id="KAL3094660.1"/>
    </source>
</evidence>
<evidence type="ECO:0000256" key="1">
    <source>
        <dbReference type="SAM" id="SignalP"/>
    </source>
</evidence>
<accession>A0ABD2JVV5</accession>
<proteinExistence type="predicted"/>
<feature type="domain" description="TIL" evidence="2">
    <location>
        <begin position="26"/>
        <end position="78"/>
    </location>
</feature>
<keyword evidence="1" id="KW-0732">Signal</keyword>
<dbReference type="EMBL" id="JBICBT010000893">
    <property type="protein sequence ID" value="KAL3094660.1"/>
    <property type="molecule type" value="Genomic_DNA"/>
</dbReference>
<comment type="caution">
    <text evidence="3">The sequence shown here is derived from an EMBL/GenBank/DDBJ whole genome shotgun (WGS) entry which is preliminary data.</text>
</comment>
<dbReference type="Pfam" id="PF01826">
    <property type="entry name" value="TIL"/>
    <property type="match status" value="1"/>
</dbReference>
<reference evidence="3 4" key="1">
    <citation type="submission" date="2024-10" db="EMBL/GenBank/DDBJ databases">
        <authorList>
            <person name="Kim D."/>
        </authorList>
    </citation>
    <scope>NUCLEOTIDE SEQUENCE [LARGE SCALE GENOMIC DNA]</scope>
    <source>
        <strain evidence="3">BH-2024</strain>
    </source>
</reference>
<evidence type="ECO:0000259" key="2">
    <source>
        <dbReference type="Pfam" id="PF01826"/>
    </source>
</evidence>
<sequence>MNKIPFFFVVLFVVQIIAAYKPSCKCPENEEPGQKSCNGCEPSCENPKPEICTARFCECSCDCVKGLFRDKAKKCVPKCPY</sequence>
<name>A0ABD2JVV5_9BILA</name>
<dbReference type="AlphaFoldDB" id="A0ABD2JVV5"/>
<keyword evidence="4" id="KW-1185">Reference proteome</keyword>